<dbReference type="PANTHER" id="PTHR15319:SF1">
    <property type="entry name" value="TATA BOX-BINDING PROTEIN-ASSOCIATED FACTOR RNA POLYMERASE I SUBUNIT C"/>
    <property type="match status" value="1"/>
</dbReference>
<dbReference type="EMBL" id="DF236965">
    <property type="protein sequence ID" value="GAQ78609.1"/>
    <property type="molecule type" value="Genomic_DNA"/>
</dbReference>
<gene>
    <name evidence="2" type="ORF">KFL_000160120</name>
</gene>
<sequence>MEEDDDDQANLGHASLCAPPIAPVDRVWPSLGVDDPCSAVRWGHTAGVHWQNEGSARAFHALKEDPQRGGAPFVPAANSRVLLKLPNGAPPPSEDSLSDRTGNELAGWVDGTSLVTIFPVGEAQDEIAAIAHELEEPPPRDIEPAQDGPTAPAKGTVTLKRFLRSPSHWVELRDSARYKALAAEAKAAGYSACRATLLQHCLPSLTVEELQRTFPHTNTKVYVLSVIKLLARIFRVRIGRQVVRVRLVESICAAARGSSRARGPAPGLPIQQIVASPAKAWDERTLISARAANAAAFYSVRWDRLGVLQVFPIATIQCGDPVADVVWDLHSGREAAVVSERGAMQLISFSQPEEEGALGEAEGVSSKGAADGETSPGHDRRGQSFAEEAGKAGTSDPVGSRRNERIAEEAAAKGSSVGRPLNEALQYQKAQAVGAKQQVVRRNARRSDETWWRCVYGHNSNSLVVANRTSVTILNLARREEVEVESERCLLEMTGEPRAGAVAWEPGGLVQQTAEAVCALARSENTDGAGRFLVAVATTYRVLLWDTRKGSAPLLQWDHCLSHAAPTGLLFPSFPLGPSPNSRSILAFNSSGDVIGFAYAPDTSGGTPAAQASTPRSRVPLLHALGGPFRVLAPFVDRDQAVVAEPAGPGSGRSLEKKEKEETVPVGPIISGLLALPADGSLRLVQLTGRGQLVERSYVSRTGGEEVGGEERTGQAGGSNLRSLPQGRDSSPETSLSLAAKAKAPSVDTKGYLLQPVPVLRSYVSLGDWPQSLPLYSAPTLERRNMTYAERAHPRSYLYAGAVLAKHKQARVNLIAEKVAEARSQMVGEGGLGSGANEGEGSVTQAGAKHQLPGDPLTSKAGAVTALNAGEGEKRVGEHGQVGGQNGGSRDDARGLTSEKHFASRISRVAARSPYPLTAAEAANVHATRRLPSSLAGKVLGRSHAGTAKVWRRLPGAKHRPEADKLPLVLLAREGEEATQTSSGRGADQRNESGADLPRVRDAVVQLAQESGGADVASVEVSARRFQLSDSFHLHSLASVGGGQRTGGEEGGGAGGLQPGEERAGVVNGEDLVQVLPESPLTAAAHRTVVTAPAEAKSGELSRFRIVRHQGSVLGQEAALSRLADLRAAWRQWQEQKVPGSLPGNTSLLESARESQPTPSSQQTPSRLLASPARVPTGSPLGDTARMSKAAVAKPPKSAKLVPSAGLERLDIEESVPSQPVANVGGKPPRKRSLPEAKKVKKKLKKSHQFTEGF</sequence>
<feature type="region of interest" description="Disordered" evidence="1">
    <location>
        <begin position="1039"/>
        <end position="1062"/>
    </location>
</feature>
<dbReference type="InterPro" id="IPR038801">
    <property type="entry name" value="TAF1C"/>
</dbReference>
<feature type="region of interest" description="Disordered" evidence="1">
    <location>
        <begin position="830"/>
        <end position="899"/>
    </location>
</feature>
<evidence type="ECO:0000313" key="2">
    <source>
        <dbReference type="EMBL" id="GAQ78609.1"/>
    </source>
</evidence>
<proteinExistence type="predicted"/>
<dbReference type="GO" id="GO:0006360">
    <property type="term" value="P:transcription by RNA polymerase I"/>
    <property type="evidence" value="ECO:0007669"/>
    <property type="project" value="InterPro"/>
</dbReference>
<name>A0A1Y1HN51_KLENI</name>
<dbReference type="AlphaFoldDB" id="A0A1Y1HN51"/>
<feature type="compositionally biased region" description="Polar residues" evidence="1">
    <location>
        <begin position="718"/>
        <end position="734"/>
    </location>
</feature>
<feature type="compositionally biased region" description="Low complexity" evidence="1">
    <location>
        <begin position="1188"/>
        <end position="1205"/>
    </location>
</feature>
<feature type="compositionally biased region" description="Basic residues" evidence="1">
    <location>
        <begin position="1239"/>
        <end position="1248"/>
    </location>
</feature>
<reference evidence="2 3" key="1">
    <citation type="journal article" date="2014" name="Nat. Commun.">
        <title>Klebsormidium flaccidum genome reveals primary factors for plant terrestrial adaptation.</title>
        <authorList>
            <person name="Hori K."/>
            <person name="Maruyama F."/>
            <person name="Fujisawa T."/>
            <person name="Togashi T."/>
            <person name="Yamamoto N."/>
            <person name="Seo M."/>
            <person name="Sato S."/>
            <person name="Yamada T."/>
            <person name="Mori H."/>
            <person name="Tajima N."/>
            <person name="Moriyama T."/>
            <person name="Ikeuchi M."/>
            <person name="Watanabe M."/>
            <person name="Wada H."/>
            <person name="Kobayashi K."/>
            <person name="Saito M."/>
            <person name="Masuda T."/>
            <person name="Sasaki-Sekimoto Y."/>
            <person name="Mashiguchi K."/>
            <person name="Awai K."/>
            <person name="Shimojima M."/>
            <person name="Masuda S."/>
            <person name="Iwai M."/>
            <person name="Nobusawa T."/>
            <person name="Narise T."/>
            <person name="Kondo S."/>
            <person name="Saito H."/>
            <person name="Sato R."/>
            <person name="Murakawa M."/>
            <person name="Ihara Y."/>
            <person name="Oshima-Yamada Y."/>
            <person name="Ohtaka K."/>
            <person name="Satoh M."/>
            <person name="Sonobe K."/>
            <person name="Ishii M."/>
            <person name="Ohtani R."/>
            <person name="Kanamori-Sato M."/>
            <person name="Honoki R."/>
            <person name="Miyazaki D."/>
            <person name="Mochizuki H."/>
            <person name="Umetsu J."/>
            <person name="Higashi K."/>
            <person name="Shibata D."/>
            <person name="Kamiya Y."/>
            <person name="Sato N."/>
            <person name="Nakamura Y."/>
            <person name="Tabata S."/>
            <person name="Ida S."/>
            <person name="Kurokawa K."/>
            <person name="Ohta H."/>
        </authorList>
    </citation>
    <scope>NUCLEOTIDE SEQUENCE [LARGE SCALE GENOMIC DNA]</scope>
    <source>
        <strain evidence="2 3">NIES-2285</strain>
    </source>
</reference>
<feature type="region of interest" description="Disordered" evidence="1">
    <location>
        <begin position="351"/>
        <end position="403"/>
    </location>
</feature>
<protein>
    <submittedName>
        <fullName evidence="2">Uncharacterized protein</fullName>
    </submittedName>
</protein>
<dbReference type="Proteomes" id="UP000054558">
    <property type="component" value="Unassembled WGS sequence"/>
</dbReference>
<feature type="region of interest" description="Disordered" evidence="1">
    <location>
        <begin position="1137"/>
        <end position="1254"/>
    </location>
</feature>
<feature type="region of interest" description="Disordered" evidence="1">
    <location>
        <begin position="700"/>
        <end position="736"/>
    </location>
</feature>
<dbReference type="PANTHER" id="PTHR15319">
    <property type="entry name" value="TATA BOX-BINDING PROTEIN ASSOCIATED FACTOR RNA POLYMERASE I SUBUNIT C"/>
    <property type="match status" value="1"/>
</dbReference>
<feature type="compositionally biased region" description="Low complexity" evidence="1">
    <location>
        <begin position="1155"/>
        <end position="1166"/>
    </location>
</feature>
<feature type="region of interest" description="Disordered" evidence="1">
    <location>
        <begin position="975"/>
        <end position="998"/>
    </location>
</feature>
<feature type="compositionally biased region" description="Basic and acidic residues" evidence="1">
    <location>
        <begin position="987"/>
        <end position="998"/>
    </location>
</feature>
<keyword evidence="3" id="KW-1185">Reference proteome</keyword>
<accession>A0A1Y1HN51</accession>
<evidence type="ECO:0000256" key="1">
    <source>
        <dbReference type="SAM" id="MobiDB-lite"/>
    </source>
</evidence>
<feature type="compositionally biased region" description="Gly residues" evidence="1">
    <location>
        <begin position="1040"/>
        <end position="1058"/>
    </location>
</feature>
<organism evidence="2 3">
    <name type="scientific">Klebsormidium nitens</name>
    <name type="common">Green alga</name>
    <name type="synonym">Ulothrix nitens</name>
    <dbReference type="NCBI Taxonomy" id="105231"/>
    <lineage>
        <taxon>Eukaryota</taxon>
        <taxon>Viridiplantae</taxon>
        <taxon>Streptophyta</taxon>
        <taxon>Klebsormidiophyceae</taxon>
        <taxon>Klebsormidiales</taxon>
        <taxon>Klebsormidiaceae</taxon>
        <taxon>Klebsormidium</taxon>
    </lineage>
</organism>
<feature type="compositionally biased region" description="Basic and acidic residues" evidence="1">
    <location>
        <begin position="889"/>
        <end position="899"/>
    </location>
</feature>
<evidence type="ECO:0000313" key="3">
    <source>
        <dbReference type="Proteomes" id="UP000054558"/>
    </source>
</evidence>